<dbReference type="InterPro" id="IPR012338">
    <property type="entry name" value="Beta-lactam/transpept-like"/>
</dbReference>
<dbReference type="PANTHER" id="PTHR46825">
    <property type="entry name" value="D-ALANYL-D-ALANINE-CARBOXYPEPTIDASE/ENDOPEPTIDASE AMPH"/>
    <property type="match status" value="1"/>
</dbReference>
<feature type="domain" description="Beta-lactamase-related" evidence="1">
    <location>
        <begin position="10"/>
        <end position="353"/>
    </location>
</feature>
<keyword evidence="3" id="KW-1185">Reference proteome</keyword>
<name>A0ABR8UBD4_9BACL</name>
<dbReference type="InterPro" id="IPR050491">
    <property type="entry name" value="AmpC-like"/>
</dbReference>
<dbReference type="RefSeq" id="WP_191694728.1">
    <property type="nucleotide sequence ID" value="NZ_JACSQN010000008.1"/>
</dbReference>
<dbReference type="Proteomes" id="UP000626786">
    <property type="component" value="Unassembled WGS sequence"/>
</dbReference>
<dbReference type="EMBL" id="JACSQN010000008">
    <property type="protein sequence ID" value="MBD7985003.1"/>
    <property type="molecule type" value="Genomic_DNA"/>
</dbReference>
<protein>
    <submittedName>
        <fullName evidence="2">Serine hydrolase</fullName>
    </submittedName>
</protein>
<dbReference type="SUPFAM" id="SSF56601">
    <property type="entry name" value="beta-lactamase/transpeptidase-like"/>
    <property type="match status" value="1"/>
</dbReference>
<evidence type="ECO:0000313" key="2">
    <source>
        <dbReference type="EMBL" id="MBD7985003.1"/>
    </source>
</evidence>
<dbReference type="Gene3D" id="3.40.710.10">
    <property type="entry name" value="DD-peptidase/beta-lactamase superfamily"/>
    <property type="match status" value="1"/>
</dbReference>
<gene>
    <name evidence="2" type="ORF">H9649_10430</name>
</gene>
<evidence type="ECO:0000313" key="3">
    <source>
        <dbReference type="Proteomes" id="UP000626786"/>
    </source>
</evidence>
<accession>A0ABR8UBD4</accession>
<organism evidence="2 3">
    <name type="scientific">Sporosarcina quadrami</name>
    <dbReference type="NCBI Taxonomy" id="2762234"/>
    <lineage>
        <taxon>Bacteria</taxon>
        <taxon>Bacillati</taxon>
        <taxon>Bacillota</taxon>
        <taxon>Bacilli</taxon>
        <taxon>Bacillales</taxon>
        <taxon>Caryophanaceae</taxon>
        <taxon>Sporosarcina</taxon>
    </lineage>
</organism>
<evidence type="ECO:0000259" key="1">
    <source>
        <dbReference type="Pfam" id="PF00144"/>
    </source>
</evidence>
<reference evidence="2 3" key="1">
    <citation type="submission" date="2020-08" db="EMBL/GenBank/DDBJ databases">
        <title>A Genomic Blueprint of the Chicken Gut Microbiome.</title>
        <authorList>
            <person name="Gilroy R."/>
            <person name="Ravi A."/>
            <person name="Getino M."/>
            <person name="Pursley I."/>
            <person name="Horton D.L."/>
            <person name="Alikhan N.-F."/>
            <person name="Baker D."/>
            <person name="Gharbi K."/>
            <person name="Hall N."/>
            <person name="Watson M."/>
            <person name="Adriaenssens E.M."/>
            <person name="Foster-Nyarko E."/>
            <person name="Jarju S."/>
            <person name="Secka A."/>
            <person name="Antonio M."/>
            <person name="Oren A."/>
            <person name="Chaudhuri R."/>
            <person name="La Ragione R.M."/>
            <person name="Hildebrand F."/>
            <person name="Pallen M.J."/>
        </authorList>
    </citation>
    <scope>NUCLEOTIDE SEQUENCE [LARGE SCALE GENOMIC DNA]</scope>
    <source>
        <strain evidence="2 3">Sa2YVA2</strain>
    </source>
</reference>
<dbReference type="Pfam" id="PF00144">
    <property type="entry name" value="Beta-lactamase"/>
    <property type="match status" value="1"/>
</dbReference>
<dbReference type="PANTHER" id="PTHR46825:SF9">
    <property type="entry name" value="BETA-LACTAMASE-RELATED DOMAIN-CONTAINING PROTEIN"/>
    <property type="match status" value="1"/>
</dbReference>
<sequence length="467" mass="52022">MKETLAKQLFEKHAKAFMEKELIPGAMLTIAENGKTIVGKDFGFRNVKEQLPVTGDTVFGIASMTKSFTCVGIMKLQEEGKLSVHDSIVTYLPELKTKAQAEKITIHHLMTHTSGYPPLATHVYARKNSIEQDPSSKDYGLDLLNNPGPHIETYDEMLAFMANDEFEWLGEPGEYYSYSNDSYGLLGIIITRVSGQSYESFIEENVLQPAGMTRSFFDMDLIKTLDNVTTLYMKTKDGSDVYEAPIWWDAPSMRAVGYLKSTANDIVRYLELFWNEGVVNGTRILSKESVEQMMTPHIEYEPGKCYGYGLRIIPDYFGSKLISHGGGLKGVSSFMCAIPDKKLAGVILTNVADVSAGDVLMGALNIVEGREYETSSFTVETVEIEDSELAKYEGVYISGEGMNVTAEIRNGVFGIESNASYKPLRYAGENVFVAEDDYTDILQFIEDSNGDIERIVYGGRHIIKKTN</sequence>
<keyword evidence="2" id="KW-0378">Hydrolase</keyword>
<comment type="caution">
    <text evidence="2">The sequence shown here is derived from an EMBL/GenBank/DDBJ whole genome shotgun (WGS) entry which is preliminary data.</text>
</comment>
<dbReference type="InterPro" id="IPR001466">
    <property type="entry name" value="Beta-lactam-related"/>
</dbReference>
<proteinExistence type="predicted"/>
<dbReference type="GO" id="GO:0016787">
    <property type="term" value="F:hydrolase activity"/>
    <property type="evidence" value="ECO:0007669"/>
    <property type="project" value="UniProtKB-KW"/>
</dbReference>